<dbReference type="AlphaFoldDB" id="A0A1I8BEJ9"/>
<dbReference type="InterPro" id="IPR013083">
    <property type="entry name" value="Znf_RING/FYVE/PHD"/>
</dbReference>
<keyword evidence="6" id="KW-1185">Reference proteome</keyword>
<evidence type="ECO:0000259" key="5">
    <source>
        <dbReference type="PROSITE" id="PS50089"/>
    </source>
</evidence>
<feature type="compositionally biased region" description="Basic and acidic residues" evidence="4">
    <location>
        <begin position="76"/>
        <end position="88"/>
    </location>
</feature>
<evidence type="ECO:0000256" key="4">
    <source>
        <dbReference type="SAM" id="MobiDB-lite"/>
    </source>
</evidence>
<evidence type="ECO:0000256" key="2">
    <source>
        <dbReference type="ARBA" id="ARBA00022833"/>
    </source>
</evidence>
<name>A0A1I8BEJ9_MELHA</name>
<organism evidence="6 7">
    <name type="scientific">Meloidogyne hapla</name>
    <name type="common">Root-knot nematode worm</name>
    <dbReference type="NCBI Taxonomy" id="6305"/>
    <lineage>
        <taxon>Eukaryota</taxon>
        <taxon>Metazoa</taxon>
        <taxon>Ecdysozoa</taxon>
        <taxon>Nematoda</taxon>
        <taxon>Chromadorea</taxon>
        <taxon>Rhabditida</taxon>
        <taxon>Tylenchina</taxon>
        <taxon>Tylenchomorpha</taxon>
        <taxon>Tylenchoidea</taxon>
        <taxon>Meloidogynidae</taxon>
        <taxon>Meloidogyninae</taxon>
        <taxon>Meloidogyne</taxon>
    </lineage>
</organism>
<keyword evidence="1 3" id="KW-0863">Zinc-finger</keyword>
<dbReference type="WBParaSite" id="MhA1_Contig215.frz3.gene18">
    <property type="protein sequence ID" value="MhA1_Contig215.frz3.gene18"/>
    <property type="gene ID" value="MhA1_Contig215.frz3.gene18"/>
</dbReference>
<dbReference type="GO" id="GO:0008270">
    <property type="term" value="F:zinc ion binding"/>
    <property type="evidence" value="ECO:0007669"/>
    <property type="project" value="UniProtKB-KW"/>
</dbReference>
<accession>A0A1I8BEJ9</accession>
<dbReference type="Gene3D" id="3.30.40.10">
    <property type="entry name" value="Zinc/RING finger domain, C3HC4 (zinc finger)"/>
    <property type="match status" value="1"/>
</dbReference>
<protein>
    <submittedName>
        <fullName evidence="7">RING-type domain-containing protein</fullName>
    </submittedName>
</protein>
<evidence type="ECO:0000313" key="6">
    <source>
        <dbReference type="Proteomes" id="UP000095281"/>
    </source>
</evidence>
<dbReference type="InterPro" id="IPR001841">
    <property type="entry name" value="Znf_RING"/>
</dbReference>
<feature type="domain" description="RING-type" evidence="5">
    <location>
        <begin position="4"/>
        <end position="42"/>
    </location>
</feature>
<dbReference type="PROSITE" id="PS50089">
    <property type="entry name" value="ZF_RING_2"/>
    <property type="match status" value="1"/>
</dbReference>
<sequence>MSLCIICNEVITGKSVLLKCRHVAHLICLTPHFLTNKVCPEDGMEVVCDIEIKLAKTCMKVKRSFSSTCADDSDESKEPKKMKSEKQKSAGKNVVTAVEQVTTVEPKNEYKHPHSIKQFIPQLFEDGENKENKQSCSGSSQTESKPVFSLQWDVKDAKRADMKASFLFLINTA</sequence>
<reference evidence="7" key="1">
    <citation type="submission" date="2016-11" db="UniProtKB">
        <authorList>
            <consortium name="WormBaseParasite"/>
        </authorList>
    </citation>
    <scope>IDENTIFICATION</scope>
</reference>
<feature type="region of interest" description="Disordered" evidence="4">
    <location>
        <begin position="68"/>
        <end position="92"/>
    </location>
</feature>
<evidence type="ECO:0000256" key="3">
    <source>
        <dbReference type="PROSITE-ProRule" id="PRU00175"/>
    </source>
</evidence>
<evidence type="ECO:0000313" key="7">
    <source>
        <dbReference type="WBParaSite" id="MhA1_Contig215.frz3.gene18"/>
    </source>
</evidence>
<proteinExistence type="predicted"/>
<keyword evidence="2" id="KW-0862">Zinc</keyword>
<evidence type="ECO:0000256" key="1">
    <source>
        <dbReference type="ARBA" id="ARBA00022771"/>
    </source>
</evidence>
<keyword evidence="1 3" id="KW-0479">Metal-binding</keyword>
<dbReference type="Proteomes" id="UP000095281">
    <property type="component" value="Unplaced"/>
</dbReference>
<dbReference type="SUPFAM" id="SSF57850">
    <property type="entry name" value="RING/U-box"/>
    <property type="match status" value="1"/>
</dbReference>